<dbReference type="PANTHER" id="PTHR43072:SF23">
    <property type="entry name" value="UPF0039 PROTEIN C11D3.02C"/>
    <property type="match status" value="1"/>
</dbReference>
<accession>A0A4U1B5G6</accession>
<organism evidence="4 5">
    <name type="scientific">Thalassotalea mangrovi</name>
    <dbReference type="NCBI Taxonomy" id="2572245"/>
    <lineage>
        <taxon>Bacteria</taxon>
        <taxon>Pseudomonadati</taxon>
        <taxon>Pseudomonadota</taxon>
        <taxon>Gammaproteobacteria</taxon>
        <taxon>Alteromonadales</taxon>
        <taxon>Colwelliaceae</taxon>
        <taxon>Thalassotalea</taxon>
    </lineage>
</organism>
<feature type="domain" description="N-acetyltransferase" evidence="3">
    <location>
        <begin position="1"/>
        <end position="154"/>
    </location>
</feature>
<dbReference type="RefSeq" id="WP_136736054.1">
    <property type="nucleotide sequence ID" value="NZ_SWDB01000023.1"/>
</dbReference>
<dbReference type="AlphaFoldDB" id="A0A4U1B5G6"/>
<dbReference type="EMBL" id="SWDB01000023">
    <property type="protein sequence ID" value="TKB44869.1"/>
    <property type="molecule type" value="Genomic_DNA"/>
</dbReference>
<dbReference type="PROSITE" id="PS51186">
    <property type="entry name" value="GNAT"/>
    <property type="match status" value="1"/>
</dbReference>
<evidence type="ECO:0000256" key="2">
    <source>
        <dbReference type="ARBA" id="ARBA00023315"/>
    </source>
</evidence>
<gene>
    <name evidence="4" type="ORF">E8M12_10200</name>
</gene>
<dbReference type="Pfam" id="PF13420">
    <property type="entry name" value="Acetyltransf_4"/>
    <property type="match status" value="1"/>
</dbReference>
<dbReference type="Gene3D" id="3.40.630.30">
    <property type="match status" value="1"/>
</dbReference>
<evidence type="ECO:0000259" key="3">
    <source>
        <dbReference type="PROSITE" id="PS51186"/>
    </source>
</evidence>
<dbReference type="NCBIfam" id="NF040504">
    <property type="entry name" value="resist_ArsN1b"/>
    <property type="match status" value="1"/>
</dbReference>
<dbReference type="OrthoDB" id="5459937at2"/>
<dbReference type="PANTHER" id="PTHR43072">
    <property type="entry name" value="N-ACETYLTRANSFERASE"/>
    <property type="match status" value="1"/>
</dbReference>
<evidence type="ECO:0000313" key="4">
    <source>
        <dbReference type="EMBL" id="TKB44869.1"/>
    </source>
</evidence>
<proteinExistence type="predicted"/>
<keyword evidence="5" id="KW-1185">Reference proteome</keyword>
<evidence type="ECO:0000313" key="5">
    <source>
        <dbReference type="Proteomes" id="UP000307999"/>
    </source>
</evidence>
<dbReference type="CDD" id="cd04301">
    <property type="entry name" value="NAT_SF"/>
    <property type="match status" value="1"/>
</dbReference>
<evidence type="ECO:0000256" key="1">
    <source>
        <dbReference type="ARBA" id="ARBA00022679"/>
    </source>
</evidence>
<comment type="caution">
    <text evidence="4">The sequence shown here is derived from an EMBL/GenBank/DDBJ whole genome shotgun (WGS) entry which is preliminary data.</text>
</comment>
<dbReference type="GO" id="GO:0016747">
    <property type="term" value="F:acyltransferase activity, transferring groups other than amino-acyl groups"/>
    <property type="evidence" value="ECO:0007669"/>
    <property type="project" value="InterPro"/>
</dbReference>
<reference evidence="4 5" key="1">
    <citation type="submission" date="2019-04" db="EMBL/GenBank/DDBJ databases">
        <title>Thalassotalea guangxiensis sp. nov., isolated from sediment of the coastal wetland.</title>
        <authorList>
            <person name="Zheng S."/>
            <person name="Zhang D."/>
        </authorList>
    </citation>
    <scope>NUCLEOTIDE SEQUENCE [LARGE SCALE GENOMIC DNA]</scope>
    <source>
        <strain evidence="4 5">ZS-4</strain>
    </source>
</reference>
<dbReference type="SUPFAM" id="SSF55729">
    <property type="entry name" value="Acyl-CoA N-acyltransferases (Nat)"/>
    <property type="match status" value="1"/>
</dbReference>
<keyword evidence="2" id="KW-0012">Acyltransferase</keyword>
<dbReference type="InterPro" id="IPR016181">
    <property type="entry name" value="Acyl_CoA_acyltransferase"/>
</dbReference>
<keyword evidence="1 4" id="KW-0808">Transferase</keyword>
<sequence length="163" mass="19022">MIRHVCSTDAQAIVDIYNWYIQESSITFEEQTIDAQHLQERILSITNELNLPWLVCEFEGRVVGYAYASQWKQRSAYRFSVEVSVYLDPEYQGRGLGRQLYAELFNLLQHSDIHSALAVITLPNEASVALHEKLGMKKVAHFEQVGYKFEQWQDVGYWQIIFD</sequence>
<dbReference type="Proteomes" id="UP000307999">
    <property type="component" value="Unassembled WGS sequence"/>
</dbReference>
<dbReference type="InterPro" id="IPR000182">
    <property type="entry name" value="GNAT_dom"/>
</dbReference>
<name>A0A4U1B5G6_9GAMM</name>
<protein>
    <submittedName>
        <fullName evidence="4">N-acetyltransferase</fullName>
    </submittedName>
</protein>